<dbReference type="InterPro" id="IPR043519">
    <property type="entry name" value="NT_sf"/>
</dbReference>
<keyword evidence="1" id="KW-0548">Nucleotidyltransferase</keyword>
<keyword evidence="2" id="KW-1185">Reference proteome</keyword>
<organism evidence="1 2">
    <name type="scientific">Pseudomonas phage PSA6</name>
    <dbReference type="NCBI Taxonomy" id="3038281"/>
    <lineage>
        <taxon>Viruses</taxon>
        <taxon>Duplodnaviria</taxon>
        <taxon>Heunggongvirae</taxon>
        <taxon>Uroviricota</taxon>
        <taxon>Caudoviricetes</taxon>
        <taxon>Autographivirales</taxon>
        <taxon>Autotranscriptaviridae</taxon>
        <taxon>Studiervirinae</taxon>
        <taxon>Phutvirus</taxon>
        <taxon>Phutvirus PSA6</taxon>
    </lineage>
</organism>
<accession>A0AAF0GKB4</accession>
<reference evidence="1" key="1">
    <citation type="submission" date="2023-03" db="EMBL/GenBank/DDBJ databases">
        <authorList>
            <person name="Cao G."/>
            <person name="Liao Y."/>
        </authorList>
    </citation>
    <scope>NUCLEOTIDE SEQUENCE</scope>
    <source>
        <strain evidence="1">PSA6</strain>
    </source>
</reference>
<dbReference type="SUPFAM" id="SSF81301">
    <property type="entry name" value="Nucleotidyltransferase"/>
    <property type="match status" value="1"/>
</dbReference>
<keyword evidence="1" id="KW-0808">Transferase</keyword>
<dbReference type="Gene3D" id="3.30.460.10">
    <property type="entry name" value="Beta Polymerase, domain 2"/>
    <property type="match status" value="1"/>
</dbReference>
<dbReference type="EMBL" id="OQ716796">
    <property type="protein sequence ID" value="WGH15430.1"/>
    <property type="molecule type" value="Genomic_DNA"/>
</dbReference>
<name>A0AAF0GKB4_9CAUD</name>
<proteinExistence type="predicted"/>
<sequence>MSVTRDQVINALRIAEELSAYGYSVVIAGGFCRDVYFGVEPKDIDIVVSARSIHDDTGEAHAILGETLKTIGVQHLGFRMYNESTPSDRLVGGFKCVGNLDVVLYDTKWAHEAVEAFDFNLNQFVLQQREDFDEAYVVYAGDTSFHELQPVRKDFTEERRQRMQTKFIDLTWRYPEGQGPARVGLAQRFP</sequence>
<evidence type="ECO:0000313" key="2">
    <source>
        <dbReference type="Proteomes" id="UP001224657"/>
    </source>
</evidence>
<dbReference type="GO" id="GO:1990817">
    <property type="term" value="F:poly(A) RNA polymerase activity"/>
    <property type="evidence" value="ECO:0007669"/>
    <property type="project" value="UniProtKB-EC"/>
</dbReference>
<evidence type="ECO:0000313" key="1">
    <source>
        <dbReference type="EMBL" id="WGH15430.1"/>
    </source>
</evidence>
<dbReference type="Proteomes" id="UP001224657">
    <property type="component" value="Segment"/>
</dbReference>
<protein>
    <submittedName>
        <fullName evidence="1">Poly(A) polymerase I</fullName>
        <ecNumber evidence="1">2.7.7.19</ecNumber>
    </submittedName>
</protein>
<dbReference type="EC" id="2.7.7.19" evidence="1"/>